<evidence type="ECO:0000313" key="4">
    <source>
        <dbReference type="Proteomes" id="UP000324065"/>
    </source>
</evidence>
<dbReference type="EMBL" id="VWPJ01000012">
    <property type="protein sequence ID" value="KAA5604977.1"/>
    <property type="molecule type" value="Genomic_DNA"/>
</dbReference>
<evidence type="ECO:0008006" key="5">
    <source>
        <dbReference type="Google" id="ProtNLM"/>
    </source>
</evidence>
<gene>
    <name evidence="3" type="ORF">F1188_13125</name>
</gene>
<dbReference type="OrthoDB" id="7848123at2"/>
<accession>A0A5M6IAM3</accession>
<dbReference type="NCBIfam" id="TIGR03054">
    <property type="entry name" value="photo_alph_chp1"/>
    <property type="match status" value="1"/>
</dbReference>
<keyword evidence="2" id="KW-0472">Membrane</keyword>
<keyword evidence="2" id="KW-0812">Transmembrane</keyword>
<dbReference type="InterPro" id="IPR017495">
    <property type="entry name" value="PuhC"/>
</dbReference>
<keyword evidence="2" id="KW-1133">Transmembrane helix</keyword>
<dbReference type="Proteomes" id="UP000324065">
    <property type="component" value="Unassembled WGS sequence"/>
</dbReference>
<evidence type="ECO:0000256" key="1">
    <source>
        <dbReference type="SAM" id="MobiDB-lite"/>
    </source>
</evidence>
<proteinExistence type="predicted"/>
<evidence type="ECO:0000256" key="2">
    <source>
        <dbReference type="SAM" id="Phobius"/>
    </source>
</evidence>
<comment type="caution">
    <text evidence="3">The sequence shown here is derived from an EMBL/GenBank/DDBJ whole genome shotgun (WGS) entry which is preliminary data.</text>
</comment>
<dbReference type="AlphaFoldDB" id="A0A5M6IAM3"/>
<organism evidence="3 4">
    <name type="scientific">Roseospira marina</name>
    <dbReference type="NCBI Taxonomy" id="140057"/>
    <lineage>
        <taxon>Bacteria</taxon>
        <taxon>Pseudomonadati</taxon>
        <taxon>Pseudomonadota</taxon>
        <taxon>Alphaproteobacteria</taxon>
        <taxon>Rhodospirillales</taxon>
        <taxon>Rhodospirillaceae</taxon>
        <taxon>Roseospira</taxon>
    </lineage>
</organism>
<dbReference type="RefSeq" id="WP_150062889.1">
    <property type="nucleotide sequence ID" value="NZ_JACHII010000010.1"/>
</dbReference>
<feature type="transmembrane region" description="Helical" evidence="2">
    <location>
        <begin position="15"/>
        <end position="36"/>
    </location>
</feature>
<keyword evidence="4" id="KW-1185">Reference proteome</keyword>
<reference evidence="3 4" key="1">
    <citation type="submission" date="2019-09" db="EMBL/GenBank/DDBJ databases">
        <title>Genome sequence of Roseospira marina, one of the more divergent members of the non-sulfur purple photosynthetic bacterial family, the Rhodospirillaceae.</title>
        <authorList>
            <person name="Meyer T."/>
            <person name="Kyndt J."/>
        </authorList>
    </citation>
    <scope>NUCLEOTIDE SEQUENCE [LARGE SCALE GENOMIC DNA]</scope>
    <source>
        <strain evidence="3 4">DSM 15113</strain>
    </source>
</reference>
<feature type="region of interest" description="Disordered" evidence="1">
    <location>
        <begin position="61"/>
        <end position="104"/>
    </location>
</feature>
<evidence type="ECO:0000313" key="3">
    <source>
        <dbReference type="EMBL" id="KAA5604977.1"/>
    </source>
</evidence>
<name>A0A5M6IAM3_9PROT</name>
<sequence length="212" mass="22388">MTDRDPHDLSPPKPLLYAIFAMVLVTIGLVGAVRILGLGPGQGEPATPPVYADVRLIEVSPIQEGPGPRHVETAASGEGTTTDDGTAQRGAEPGAGTPKEGEEAWNRSLEGAGTVTVERVSDGAVLTVLSEEHSGFIRGMMRSLGRLREVAEVPKDAPYRISQWHDGSLTFDDPATGESIAVRAFGADNRDQVAELLRLAQETPDAGAAREE</sequence>
<protein>
    <recommendedName>
        <fullName evidence="5">Phosphonoacetaldehyde methylase</fullName>
    </recommendedName>
</protein>